<evidence type="ECO:0000313" key="3">
    <source>
        <dbReference type="Proteomes" id="UP001266305"/>
    </source>
</evidence>
<comment type="caution">
    <text evidence="2">The sequence shown here is derived from an EMBL/GenBank/DDBJ whole genome shotgun (WGS) entry which is preliminary data.</text>
</comment>
<gene>
    <name evidence="2" type="ORF">P7K49_010291</name>
</gene>
<reference evidence="2 3" key="1">
    <citation type="submission" date="2023-05" db="EMBL/GenBank/DDBJ databases">
        <title>B98-5 Cell Line De Novo Hybrid Assembly: An Optical Mapping Approach.</title>
        <authorList>
            <person name="Kananen K."/>
            <person name="Auerbach J.A."/>
            <person name="Kautto E."/>
            <person name="Blachly J.S."/>
        </authorList>
    </citation>
    <scope>NUCLEOTIDE SEQUENCE [LARGE SCALE GENOMIC DNA]</scope>
    <source>
        <strain evidence="2">B95-8</strain>
        <tissue evidence="2">Cell line</tissue>
    </source>
</reference>
<evidence type="ECO:0000256" key="1">
    <source>
        <dbReference type="SAM" id="MobiDB-lite"/>
    </source>
</evidence>
<evidence type="ECO:0000313" key="2">
    <source>
        <dbReference type="EMBL" id="KAK2110545.1"/>
    </source>
</evidence>
<protein>
    <submittedName>
        <fullName evidence="2">Uncharacterized protein</fullName>
    </submittedName>
</protein>
<organism evidence="2 3">
    <name type="scientific">Saguinus oedipus</name>
    <name type="common">Cotton-top tamarin</name>
    <name type="synonym">Oedipomidas oedipus</name>
    <dbReference type="NCBI Taxonomy" id="9490"/>
    <lineage>
        <taxon>Eukaryota</taxon>
        <taxon>Metazoa</taxon>
        <taxon>Chordata</taxon>
        <taxon>Craniata</taxon>
        <taxon>Vertebrata</taxon>
        <taxon>Euteleostomi</taxon>
        <taxon>Mammalia</taxon>
        <taxon>Eutheria</taxon>
        <taxon>Euarchontoglires</taxon>
        <taxon>Primates</taxon>
        <taxon>Haplorrhini</taxon>
        <taxon>Platyrrhini</taxon>
        <taxon>Cebidae</taxon>
        <taxon>Callitrichinae</taxon>
        <taxon>Saguinus</taxon>
    </lineage>
</organism>
<sequence length="149" mass="16511">MDDREDLVYQAKLAEQAERYDGELWGQRGAGILGPSAAAHRGRERETKWRHCPRAWPGGLGSGSGTWPGSSRSDGRPCAPECDPFAVLSRTHLAGREAGAEELVVKWRLGGGRVPGRGRGRRWRARPWNRPPPGKLPGRPWEVENDWVG</sequence>
<feature type="compositionally biased region" description="Basic residues" evidence="1">
    <location>
        <begin position="116"/>
        <end position="127"/>
    </location>
</feature>
<feature type="region of interest" description="Disordered" evidence="1">
    <location>
        <begin position="36"/>
        <end position="77"/>
    </location>
</feature>
<keyword evidence="3" id="KW-1185">Reference proteome</keyword>
<proteinExistence type="predicted"/>
<dbReference type="Proteomes" id="UP001266305">
    <property type="component" value="Unassembled WGS sequence"/>
</dbReference>
<accession>A0ABQ9VMZ8</accession>
<feature type="region of interest" description="Disordered" evidence="1">
    <location>
        <begin position="116"/>
        <end position="149"/>
    </location>
</feature>
<dbReference type="EMBL" id="JASSZA010000005">
    <property type="protein sequence ID" value="KAK2110545.1"/>
    <property type="molecule type" value="Genomic_DNA"/>
</dbReference>
<name>A0ABQ9VMZ8_SAGOE</name>